<dbReference type="RefSeq" id="WP_302049965.1">
    <property type="nucleotide sequence ID" value="NZ_JAMJEV010000024.1"/>
</dbReference>
<comment type="similarity">
    <text evidence="2">Belongs to the glycosyltransferase 2 family.</text>
</comment>
<dbReference type="Pfam" id="PF00535">
    <property type="entry name" value="Glycos_transf_2"/>
    <property type="match status" value="1"/>
</dbReference>
<evidence type="ECO:0000259" key="5">
    <source>
        <dbReference type="Pfam" id="PF00535"/>
    </source>
</evidence>
<dbReference type="GO" id="GO:0016757">
    <property type="term" value="F:glycosyltransferase activity"/>
    <property type="evidence" value="ECO:0007669"/>
    <property type="project" value="UniProtKB-KW"/>
</dbReference>
<evidence type="ECO:0000313" key="6">
    <source>
        <dbReference type="EMBL" id="MDO0825354.1"/>
    </source>
</evidence>
<dbReference type="PANTHER" id="PTHR43179:SF12">
    <property type="entry name" value="GALACTOFURANOSYLTRANSFERASE GLFT2"/>
    <property type="match status" value="1"/>
</dbReference>
<keyword evidence="3 6" id="KW-0328">Glycosyltransferase</keyword>
<dbReference type="Gene3D" id="3.90.550.10">
    <property type="entry name" value="Spore Coat Polysaccharide Biosynthesis Protein SpsA, Chain A"/>
    <property type="match status" value="1"/>
</dbReference>
<evidence type="ECO:0000313" key="7">
    <source>
        <dbReference type="Proteomes" id="UP001176021"/>
    </source>
</evidence>
<dbReference type="Proteomes" id="UP001176021">
    <property type="component" value="Unassembled WGS sequence"/>
</dbReference>
<sequence length="413" mass="47344">MTVKEALKENSPLVSIVVLAYNHLDYTKLCIESLYRYTSHIDFELITINNGSTDQTKEYFDGLTHQKKISFAENIGVDKAINHGFRIAEGKYTVNVSNDLVLTTNWLDNLLICAESDEKIGMVVPASSYSSNCQQLDLGYKNLDEMQEMAKAHNVSSPLKWEERLRLITYTCLIRTDLQKEFGGFDEDFNPGGFDDDALCFKARRAGYKLILAMDTFVHHFGSVTFQVEYAKNNIYIKNRKLFNDKFGVDVWSVCFIDYNILNLASLDLKDSKESVDILGIGLSCGATLLQLKNCLRKKGVLDTKLWYISEGTYNLVDLKTICAGCESIRNQPLTEIYSDKSFDYVIVECDSRYIDIQMYYGYLMSRLKPKGQMIFTANNEQIYKQISNAVQDNKISEIRNINNYYHSFMKVE</sequence>
<comment type="pathway">
    <text evidence="1">Cell wall biogenesis; cell wall polysaccharide biosynthesis.</text>
</comment>
<protein>
    <submittedName>
        <fullName evidence="6">Glycosyltransferase</fullName>
        <ecNumber evidence="6">2.4.-.-</ecNumber>
    </submittedName>
</protein>
<comment type="caution">
    <text evidence="6">The sequence shown here is derived from an EMBL/GenBank/DDBJ whole genome shotgun (WGS) entry which is preliminary data.</text>
</comment>
<proteinExistence type="inferred from homology"/>
<evidence type="ECO:0000256" key="1">
    <source>
        <dbReference type="ARBA" id="ARBA00004776"/>
    </source>
</evidence>
<evidence type="ECO:0000256" key="2">
    <source>
        <dbReference type="ARBA" id="ARBA00006739"/>
    </source>
</evidence>
<feature type="domain" description="Glycosyltransferase 2-like" evidence="5">
    <location>
        <begin position="15"/>
        <end position="130"/>
    </location>
</feature>
<dbReference type="InterPro" id="IPR029044">
    <property type="entry name" value="Nucleotide-diphossugar_trans"/>
</dbReference>
<accession>A0ABT8QVI1</accession>
<evidence type="ECO:0000256" key="3">
    <source>
        <dbReference type="ARBA" id="ARBA00022676"/>
    </source>
</evidence>
<evidence type="ECO:0000256" key="4">
    <source>
        <dbReference type="ARBA" id="ARBA00022679"/>
    </source>
</evidence>
<dbReference type="SUPFAM" id="SSF53448">
    <property type="entry name" value="Nucleotide-diphospho-sugar transferases"/>
    <property type="match status" value="1"/>
</dbReference>
<reference evidence="6" key="1">
    <citation type="submission" date="2022-05" db="EMBL/GenBank/DDBJ databases">
        <title>Expanded diversity of anoxic marine methylotrophy in a Black Sea sulfate reducing microorganism.</title>
        <authorList>
            <person name="Fischer P.Q."/>
            <person name="Stams A.J.M."/>
            <person name="Villanueva L."/>
            <person name="Sousa D.Z."/>
        </authorList>
    </citation>
    <scope>NUCLEOTIDE SEQUENCE</scope>
    <source>
        <strain evidence="6">P130</strain>
    </source>
</reference>
<dbReference type="EC" id="2.4.-.-" evidence="6"/>
<organism evidence="6 7">
    <name type="scientific">Desulfosporosinus nitroreducens</name>
    <dbReference type="NCBI Taxonomy" id="2018668"/>
    <lineage>
        <taxon>Bacteria</taxon>
        <taxon>Bacillati</taxon>
        <taxon>Bacillota</taxon>
        <taxon>Clostridia</taxon>
        <taxon>Eubacteriales</taxon>
        <taxon>Desulfitobacteriaceae</taxon>
        <taxon>Desulfosporosinus</taxon>
    </lineage>
</organism>
<name>A0ABT8QVI1_9FIRM</name>
<dbReference type="EMBL" id="JAMJEV010000024">
    <property type="protein sequence ID" value="MDO0825354.1"/>
    <property type="molecule type" value="Genomic_DNA"/>
</dbReference>
<dbReference type="InterPro" id="IPR001173">
    <property type="entry name" value="Glyco_trans_2-like"/>
</dbReference>
<keyword evidence="4 6" id="KW-0808">Transferase</keyword>
<dbReference type="PANTHER" id="PTHR43179">
    <property type="entry name" value="RHAMNOSYLTRANSFERASE WBBL"/>
    <property type="match status" value="1"/>
</dbReference>
<keyword evidence="7" id="KW-1185">Reference proteome</keyword>
<gene>
    <name evidence="6" type="ORF">M8H41_21240</name>
</gene>